<feature type="region of interest" description="Disordered" evidence="1">
    <location>
        <begin position="352"/>
        <end position="412"/>
    </location>
</feature>
<feature type="compositionally biased region" description="Low complexity" evidence="1">
    <location>
        <begin position="396"/>
        <end position="412"/>
    </location>
</feature>
<comment type="caution">
    <text evidence="2">The sequence shown here is derived from an EMBL/GenBank/DDBJ whole genome shotgun (WGS) entry which is preliminary data.</text>
</comment>
<evidence type="ECO:0000313" key="2">
    <source>
        <dbReference type="EMBL" id="KAL2269699.1"/>
    </source>
</evidence>
<name>A0ABR4DJG0_9PEZI</name>
<reference evidence="2 3" key="1">
    <citation type="journal article" date="2024" name="Commun. Biol.">
        <title>Comparative genomic analysis of thermophilic fungi reveals convergent evolutionary adaptations and gene losses.</title>
        <authorList>
            <person name="Steindorff A.S."/>
            <person name="Aguilar-Pontes M.V."/>
            <person name="Robinson A.J."/>
            <person name="Andreopoulos B."/>
            <person name="LaButti K."/>
            <person name="Kuo A."/>
            <person name="Mondo S."/>
            <person name="Riley R."/>
            <person name="Otillar R."/>
            <person name="Haridas S."/>
            <person name="Lipzen A."/>
            <person name="Grimwood J."/>
            <person name="Schmutz J."/>
            <person name="Clum A."/>
            <person name="Reid I.D."/>
            <person name="Moisan M.C."/>
            <person name="Butler G."/>
            <person name="Nguyen T.T.M."/>
            <person name="Dewar K."/>
            <person name="Conant G."/>
            <person name="Drula E."/>
            <person name="Henrissat B."/>
            <person name="Hansel C."/>
            <person name="Singer S."/>
            <person name="Hutchinson M.I."/>
            <person name="de Vries R.P."/>
            <person name="Natvig D.O."/>
            <person name="Powell A.J."/>
            <person name="Tsang A."/>
            <person name="Grigoriev I.V."/>
        </authorList>
    </citation>
    <scope>NUCLEOTIDE SEQUENCE [LARGE SCALE GENOMIC DNA]</scope>
    <source>
        <strain evidence="2 3">ATCC 22073</strain>
    </source>
</reference>
<sequence>MLAAHHDQENRYAIQANAAKQHLQAKTPGARYPKTPLKVPLNDENAARVFNGKSVLGGKSNNENALTVGKGGNGLGKSGKMAMVTPAAPTVRAPLGNKTTNAKAKAAYQTPGVKPVGRDVEKTAVRPNSNRRLKQAAPHMEGPRLEVHADKAPLQDEEVEYAPPKPQDLPYESDVFPDGVLTFDGLKPENLFKGYYGYYFNRVGKDGKTALERDMEQRQKKSFERGEEQIHRDMDEFDWSIGDIPESKDLFKKKSAPLSSAAASGKVAARPLSKQPSTIAARRAASALSMLAKPSATTTTTAAAAAAAPKPQAKGFLLPKRKPAQPLAQSTLAIRNRAPAVAASRSTLGYAKGRSVSSAVRGTTTAAATRSVSTSRALPTRPASSAAITAPKPRALARSASTASTSSFEATITPTRYANLAASSKEARTQPDFLAVFDADNGEETEDDELLGGGSPASMDDEDGEFELRLEFDDGHDA</sequence>
<proteinExistence type="predicted"/>
<keyword evidence="3" id="KW-1185">Reference proteome</keyword>
<gene>
    <name evidence="2" type="ORF">VTJ83DRAFT_1883</name>
</gene>
<protein>
    <submittedName>
        <fullName evidence="2">Uncharacterized protein</fullName>
    </submittedName>
</protein>
<organism evidence="2 3">
    <name type="scientific">Remersonia thermophila</name>
    <dbReference type="NCBI Taxonomy" id="72144"/>
    <lineage>
        <taxon>Eukaryota</taxon>
        <taxon>Fungi</taxon>
        <taxon>Dikarya</taxon>
        <taxon>Ascomycota</taxon>
        <taxon>Pezizomycotina</taxon>
        <taxon>Sordariomycetes</taxon>
        <taxon>Sordariomycetidae</taxon>
        <taxon>Sordariales</taxon>
        <taxon>Sordariales incertae sedis</taxon>
        <taxon>Remersonia</taxon>
    </lineage>
</organism>
<dbReference type="RefSeq" id="XP_070868423.1">
    <property type="nucleotide sequence ID" value="XM_071008091.1"/>
</dbReference>
<dbReference type="EMBL" id="JAZGUE010000002">
    <property type="protein sequence ID" value="KAL2269699.1"/>
    <property type="molecule type" value="Genomic_DNA"/>
</dbReference>
<feature type="compositionally biased region" description="Low complexity" evidence="1">
    <location>
        <begin position="354"/>
        <end position="377"/>
    </location>
</feature>
<dbReference type="GeneID" id="98122735"/>
<accession>A0ABR4DJG0</accession>
<evidence type="ECO:0000256" key="1">
    <source>
        <dbReference type="SAM" id="MobiDB-lite"/>
    </source>
</evidence>
<feature type="compositionally biased region" description="Acidic residues" evidence="1">
    <location>
        <begin position="440"/>
        <end position="450"/>
    </location>
</feature>
<dbReference type="Proteomes" id="UP001600064">
    <property type="component" value="Unassembled WGS sequence"/>
</dbReference>
<feature type="region of interest" description="Disordered" evidence="1">
    <location>
        <begin position="432"/>
        <end position="464"/>
    </location>
</feature>
<evidence type="ECO:0000313" key="3">
    <source>
        <dbReference type="Proteomes" id="UP001600064"/>
    </source>
</evidence>